<dbReference type="GO" id="GO:0005737">
    <property type="term" value="C:cytoplasm"/>
    <property type="evidence" value="ECO:0007669"/>
    <property type="project" value="UniProtKB-SubCell"/>
</dbReference>
<dbReference type="SUPFAM" id="SSF56784">
    <property type="entry name" value="HAD-like"/>
    <property type="match status" value="1"/>
</dbReference>
<proteinExistence type="inferred from homology"/>
<sequence length="179" mass="20217">MKHQVNKAVFLDRDGVINEVKTKRVKFVNRPDELYLLQGVPEAIKKLNDAGYKVFVVTNQGGVGLGYMTEDELNIIHEHMAKELAKQGAQITEIMACTHAPHENCYCRKPNPQMILDLIEDYDIDIMKSYMIGDREPDIEAGNAAGIKSLMVVDTTPEAYKCFKDLSEAVDWILEDEKA</sequence>
<dbReference type="GO" id="GO:0005975">
    <property type="term" value="P:carbohydrate metabolic process"/>
    <property type="evidence" value="ECO:0007669"/>
    <property type="project" value="InterPro"/>
</dbReference>
<keyword evidence="2 7" id="KW-0963">Cytoplasm</keyword>
<evidence type="ECO:0000256" key="10">
    <source>
        <dbReference type="PIRSR" id="PIRSR004682-4"/>
    </source>
</evidence>
<dbReference type="NCBIfam" id="TIGR01656">
    <property type="entry name" value="Histidinol-ppas"/>
    <property type="match status" value="1"/>
</dbReference>
<dbReference type="GO" id="GO:0046872">
    <property type="term" value="F:metal ion binding"/>
    <property type="evidence" value="ECO:0007669"/>
    <property type="project" value="UniProtKB-KW"/>
</dbReference>
<dbReference type="InterPro" id="IPR006549">
    <property type="entry name" value="HAD-SF_hydro_IIIA"/>
</dbReference>
<dbReference type="PANTHER" id="PTHR42891:SF1">
    <property type="entry name" value="D-GLYCERO-BETA-D-MANNO-HEPTOSE-1,7-BISPHOSPHATE 7-PHOSPHATASE"/>
    <property type="match status" value="1"/>
</dbReference>
<evidence type="ECO:0000256" key="5">
    <source>
        <dbReference type="ARBA" id="ARBA00023277"/>
    </source>
</evidence>
<gene>
    <name evidence="11" type="ORF">SAMN05216362_1278</name>
</gene>
<keyword evidence="10" id="KW-0460">Magnesium</keyword>
<evidence type="ECO:0000256" key="9">
    <source>
        <dbReference type="PIRSR" id="PIRSR004682-3"/>
    </source>
</evidence>
<keyword evidence="3 10" id="KW-0479">Metal-binding</keyword>
<dbReference type="AlphaFoldDB" id="A0A1H9IU75"/>
<evidence type="ECO:0000256" key="4">
    <source>
        <dbReference type="ARBA" id="ARBA00022801"/>
    </source>
</evidence>
<dbReference type="EMBL" id="FOES01000027">
    <property type="protein sequence ID" value="SEQ78331.1"/>
    <property type="molecule type" value="Genomic_DNA"/>
</dbReference>
<feature type="binding site" evidence="10">
    <location>
        <position position="99"/>
    </location>
    <ligand>
        <name>Zn(2+)</name>
        <dbReference type="ChEBI" id="CHEBI:29105"/>
    </ligand>
</feature>
<feature type="binding site" evidence="10">
    <location>
        <position position="97"/>
    </location>
    <ligand>
        <name>Zn(2+)</name>
        <dbReference type="ChEBI" id="CHEBI:29105"/>
    </ligand>
</feature>
<dbReference type="CDD" id="cd07503">
    <property type="entry name" value="HAD_HisB-N"/>
    <property type="match status" value="1"/>
</dbReference>
<evidence type="ECO:0000256" key="2">
    <source>
        <dbReference type="ARBA" id="ARBA00022490"/>
    </source>
</evidence>
<dbReference type="GO" id="GO:0016791">
    <property type="term" value="F:phosphatase activity"/>
    <property type="evidence" value="ECO:0007669"/>
    <property type="project" value="InterPro"/>
</dbReference>
<dbReference type="RefSeq" id="WP_423809599.1">
    <property type="nucleotide sequence ID" value="NZ_CAESCL010000090.1"/>
</dbReference>
<feature type="binding site" evidence="10">
    <location>
        <position position="12"/>
    </location>
    <ligand>
        <name>Mg(2+)</name>
        <dbReference type="ChEBI" id="CHEBI:18420"/>
    </ligand>
</feature>
<comment type="similarity">
    <text evidence="7">Belongs to the gmhB family.</text>
</comment>
<comment type="cofactor">
    <cofactor evidence="10">
        <name>Mg(2+)</name>
        <dbReference type="ChEBI" id="CHEBI:18420"/>
    </cofactor>
</comment>
<comment type="cofactor">
    <cofactor evidence="10">
        <name>Zn(2+)</name>
        <dbReference type="ChEBI" id="CHEBI:29105"/>
    </cofactor>
</comment>
<organism evidence="11 12">
    <name type="scientific">Piscibacillus halophilus</name>
    <dbReference type="NCBI Taxonomy" id="571933"/>
    <lineage>
        <taxon>Bacteria</taxon>
        <taxon>Bacillati</taxon>
        <taxon>Bacillota</taxon>
        <taxon>Bacilli</taxon>
        <taxon>Bacillales</taxon>
        <taxon>Bacillaceae</taxon>
        <taxon>Piscibacillus</taxon>
    </lineage>
</organism>
<feature type="binding site" evidence="10">
    <location>
        <position position="107"/>
    </location>
    <ligand>
        <name>Zn(2+)</name>
        <dbReference type="ChEBI" id="CHEBI:29105"/>
    </ligand>
</feature>
<dbReference type="EC" id="3.1.3.-" evidence="7"/>
<name>A0A1H9IU75_9BACI</name>
<feature type="active site" description="Proton donor" evidence="8">
    <location>
        <position position="14"/>
    </location>
</feature>
<feature type="site" description="Contributes to substrate recognition" evidence="9">
    <location>
        <position position="108"/>
    </location>
</feature>
<reference evidence="11 12" key="1">
    <citation type="submission" date="2016-10" db="EMBL/GenBank/DDBJ databases">
        <authorList>
            <person name="de Groot N.N."/>
        </authorList>
    </citation>
    <scope>NUCLEOTIDE SEQUENCE [LARGE SCALE GENOMIC DNA]</scope>
    <source>
        <strain evidence="11 12">DSM 21633</strain>
    </source>
</reference>
<dbReference type="InterPro" id="IPR036412">
    <property type="entry name" value="HAD-like_sf"/>
</dbReference>
<dbReference type="STRING" id="571933.SAMN05216362_1278"/>
<accession>A0A1H9IU75</accession>
<dbReference type="NCBIfam" id="TIGR01662">
    <property type="entry name" value="HAD-SF-IIIA"/>
    <property type="match status" value="1"/>
</dbReference>
<feature type="binding site" evidence="10">
    <location>
        <position position="14"/>
    </location>
    <ligand>
        <name>Mg(2+)</name>
        <dbReference type="ChEBI" id="CHEBI:18420"/>
    </ligand>
</feature>
<keyword evidence="5 7" id="KW-0119">Carbohydrate metabolism</keyword>
<feature type="binding site" evidence="10">
    <location>
        <position position="134"/>
    </location>
    <ligand>
        <name>Mg(2+)</name>
        <dbReference type="ChEBI" id="CHEBI:18420"/>
    </ligand>
</feature>
<dbReference type="Pfam" id="PF00702">
    <property type="entry name" value="Hydrolase"/>
    <property type="match status" value="1"/>
</dbReference>
<evidence type="ECO:0000313" key="12">
    <source>
        <dbReference type="Proteomes" id="UP000199427"/>
    </source>
</evidence>
<keyword evidence="10" id="KW-0862">Zinc</keyword>
<dbReference type="PIRSF" id="PIRSF004682">
    <property type="entry name" value="GmhB"/>
    <property type="match status" value="1"/>
</dbReference>
<feature type="site" description="Stabilizes the phosphoryl group" evidence="9">
    <location>
        <position position="58"/>
    </location>
</feature>
<dbReference type="PANTHER" id="PTHR42891">
    <property type="entry name" value="D-GLYCERO-BETA-D-MANNO-HEPTOSE-1,7-BISPHOSPHATE 7-PHOSPHATASE"/>
    <property type="match status" value="1"/>
</dbReference>
<dbReference type="Gene3D" id="3.40.50.1000">
    <property type="entry name" value="HAD superfamily/HAD-like"/>
    <property type="match status" value="1"/>
</dbReference>
<dbReference type="InterPro" id="IPR004446">
    <property type="entry name" value="Heptose_bisP_phosphatase"/>
</dbReference>
<feature type="site" description="Stabilizes the phosphoryl group" evidence="9">
    <location>
        <position position="109"/>
    </location>
</feature>
<evidence type="ECO:0000256" key="1">
    <source>
        <dbReference type="ARBA" id="ARBA00004496"/>
    </source>
</evidence>
<dbReference type="Proteomes" id="UP000199427">
    <property type="component" value="Unassembled WGS sequence"/>
</dbReference>
<dbReference type="InterPro" id="IPR023214">
    <property type="entry name" value="HAD_sf"/>
</dbReference>
<evidence type="ECO:0000256" key="8">
    <source>
        <dbReference type="PIRSR" id="PIRSR004682-1"/>
    </source>
</evidence>
<keyword evidence="12" id="KW-1185">Reference proteome</keyword>
<evidence type="ECO:0000256" key="3">
    <source>
        <dbReference type="ARBA" id="ARBA00022723"/>
    </source>
</evidence>
<protein>
    <recommendedName>
        <fullName evidence="6 7">D,D-heptose 1,7-bisphosphate phosphatase</fullName>
        <ecNumber evidence="7">3.1.3.-</ecNumber>
    </recommendedName>
</protein>
<dbReference type="InterPro" id="IPR006543">
    <property type="entry name" value="Histidinol-phos"/>
</dbReference>
<evidence type="ECO:0000256" key="6">
    <source>
        <dbReference type="ARBA" id="ARBA00031828"/>
    </source>
</evidence>
<feature type="binding site" evidence="10">
    <location>
        <position position="105"/>
    </location>
    <ligand>
        <name>Zn(2+)</name>
        <dbReference type="ChEBI" id="CHEBI:29105"/>
    </ligand>
</feature>
<comment type="subcellular location">
    <subcellularLocation>
        <location evidence="1 7">Cytoplasm</location>
    </subcellularLocation>
</comment>
<evidence type="ECO:0000256" key="7">
    <source>
        <dbReference type="PIRNR" id="PIRNR004682"/>
    </source>
</evidence>
<keyword evidence="4 7" id="KW-0378">Hydrolase</keyword>
<evidence type="ECO:0000313" key="11">
    <source>
        <dbReference type="EMBL" id="SEQ78331.1"/>
    </source>
</evidence>
<feature type="active site" description="Nucleophile" evidence="8">
    <location>
        <position position="12"/>
    </location>
</feature>